<dbReference type="RefSeq" id="XP_062628646.1">
    <property type="nucleotide sequence ID" value="XM_062772662.1"/>
</dbReference>
<evidence type="ECO:0008006" key="3">
    <source>
        <dbReference type="Google" id="ProtNLM"/>
    </source>
</evidence>
<evidence type="ECO:0000313" key="2">
    <source>
        <dbReference type="Proteomes" id="UP000827549"/>
    </source>
</evidence>
<organism evidence="1 2">
    <name type="scientific">Vanrija pseudolonga</name>
    <dbReference type="NCBI Taxonomy" id="143232"/>
    <lineage>
        <taxon>Eukaryota</taxon>
        <taxon>Fungi</taxon>
        <taxon>Dikarya</taxon>
        <taxon>Basidiomycota</taxon>
        <taxon>Agaricomycotina</taxon>
        <taxon>Tremellomycetes</taxon>
        <taxon>Trichosporonales</taxon>
        <taxon>Trichosporonaceae</taxon>
        <taxon>Vanrija</taxon>
    </lineage>
</organism>
<sequence length="282" mass="32163">MGTPGLPPEILSEIIAYLDTIKDKTTLRSMLFVSRTVSAIAMPHLYARLKLDEAQFAQLVEGSRDDPSRRLQRFGLIHHLELCPPPSAATMAGVYEAVGRDREPLFPNVKTLRLEHRDHWRIEDYTYSVQRSIDGDLSGLPPKEMALFEHRTVQSSSLTVHTGDLDVILGHIRRGWKRLVVYDTDAETLQHPNEQAVFVLLTKKAEGYSVEPTMVYLSRDDEREGNIRQQMEHEKRRMSWDPPTPECLVFDDNAPACSICGLRWEDFWDEFDADKAATEASA</sequence>
<keyword evidence="2" id="KW-1185">Reference proteome</keyword>
<reference evidence="1" key="1">
    <citation type="submission" date="2023-10" db="EMBL/GenBank/DDBJ databases">
        <authorList>
            <person name="Noh H."/>
        </authorList>
    </citation>
    <scope>NUCLEOTIDE SEQUENCE</scope>
    <source>
        <strain evidence="1">DUCC4014</strain>
    </source>
</reference>
<name>A0AAF0YF30_9TREE</name>
<dbReference type="Proteomes" id="UP000827549">
    <property type="component" value="Chromosome 4"/>
</dbReference>
<proteinExistence type="predicted"/>
<accession>A0AAF0YF30</accession>
<evidence type="ECO:0000313" key="1">
    <source>
        <dbReference type="EMBL" id="WOO82614.1"/>
    </source>
</evidence>
<dbReference type="EMBL" id="CP086717">
    <property type="protein sequence ID" value="WOO82614.1"/>
    <property type="molecule type" value="Genomic_DNA"/>
</dbReference>
<dbReference type="AlphaFoldDB" id="A0AAF0YF30"/>
<protein>
    <recommendedName>
        <fullName evidence="3">F-box domain-containing protein</fullName>
    </recommendedName>
</protein>
<gene>
    <name evidence="1" type="ORF">LOC62_04G006094</name>
</gene>
<dbReference type="GeneID" id="87809321"/>